<proteinExistence type="predicted"/>
<feature type="region of interest" description="Disordered" evidence="1">
    <location>
        <begin position="88"/>
        <end position="138"/>
    </location>
</feature>
<evidence type="ECO:0000256" key="1">
    <source>
        <dbReference type="SAM" id="MobiDB-lite"/>
    </source>
</evidence>
<evidence type="ECO:0000313" key="3">
    <source>
        <dbReference type="WBParaSite" id="PDA_v2.g14366.t1"/>
    </source>
</evidence>
<dbReference type="AlphaFoldDB" id="A0A914P8K1"/>
<organism evidence="2 3">
    <name type="scientific">Panagrolaimus davidi</name>
    <dbReference type="NCBI Taxonomy" id="227884"/>
    <lineage>
        <taxon>Eukaryota</taxon>
        <taxon>Metazoa</taxon>
        <taxon>Ecdysozoa</taxon>
        <taxon>Nematoda</taxon>
        <taxon>Chromadorea</taxon>
        <taxon>Rhabditida</taxon>
        <taxon>Tylenchina</taxon>
        <taxon>Panagrolaimomorpha</taxon>
        <taxon>Panagrolaimoidea</taxon>
        <taxon>Panagrolaimidae</taxon>
        <taxon>Panagrolaimus</taxon>
    </lineage>
</organism>
<keyword evidence="2" id="KW-1185">Reference proteome</keyword>
<evidence type="ECO:0000313" key="2">
    <source>
        <dbReference type="Proteomes" id="UP000887578"/>
    </source>
</evidence>
<name>A0A914P8K1_9BILA</name>
<accession>A0A914P8K1</accession>
<protein>
    <submittedName>
        <fullName evidence="3">Uncharacterized protein</fullName>
    </submittedName>
</protein>
<dbReference type="WBParaSite" id="PDA_v2.g14366.t1">
    <property type="protein sequence ID" value="PDA_v2.g14366.t1"/>
    <property type="gene ID" value="PDA_v2.g14366"/>
</dbReference>
<dbReference type="Proteomes" id="UP000887578">
    <property type="component" value="Unplaced"/>
</dbReference>
<sequence>MPHLELQQETSDQFGETKFVETQNSVIFSQDLKPPAKKIGTFGETGCDIVSVKYNLEINILCNERIIKQFVFPMVAAKETIHSLNEVAAVDTRPRPSAPPSQPESAVRQTRRVSRPPSYHEDTISIGPPPSYMAAISE</sequence>
<reference evidence="3" key="1">
    <citation type="submission" date="2022-11" db="UniProtKB">
        <authorList>
            <consortium name="WormBaseParasite"/>
        </authorList>
    </citation>
    <scope>IDENTIFICATION</scope>
</reference>